<accession>A0A2U3DBM4</accession>
<dbReference type="PANTHER" id="PTHR43434">
    <property type="entry name" value="PHOSPHOGLYCOLATE PHOSPHATASE"/>
    <property type="match status" value="1"/>
</dbReference>
<dbReference type="Proteomes" id="UP000245380">
    <property type="component" value="Unassembled WGS sequence"/>
</dbReference>
<dbReference type="InterPro" id="IPR023214">
    <property type="entry name" value="HAD_sf"/>
</dbReference>
<name>A0A2U3DBM4_SULT2</name>
<protein>
    <recommendedName>
        <fullName evidence="3">Haloacid dehalogenase</fullName>
    </recommendedName>
</protein>
<dbReference type="SFLD" id="SFLDS00003">
    <property type="entry name" value="Haloacid_Dehalogenase"/>
    <property type="match status" value="1"/>
</dbReference>
<dbReference type="Gene3D" id="3.40.50.1000">
    <property type="entry name" value="HAD superfamily/HAD-like"/>
    <property type="match status" value="1"/>
</dbReference>
<evidence type="ECO:0000313" key="2">
    <source>
        <dbReference type="Proteomes" id="UP000245380"/>
    </source>
</evidence>
<dbReference type="SFLD" id="SFLDG01129">
    <property type="entry name" value="C1.5:_HAD__Beta-PGM__Phosphata"/>
    <property type="match status" value="1"/>
</dbReference>
<evidence type="ECO:0008006" key="3">
    <source>
        <dbReference type="Google" id="ProtNLM"/>
    </source>
</evidence>
<evidence type="ECO:0000313" key="1">
    <source>
        <dbReference type="EMBL" id="PWI58691.1"/>
    </source>
</evidence>
<dbReference type="EMBL" id="MPDK01000002">
    <property type="protein sequence ID" value="PWI58691.1"/>
    <property type="molecule type" value="Genomic_DNA"/>
</dbReference>
<dbReference type="GO" id="GO:0006281">
    <property type="term" value="P:DNA repair"/>
    <property type="evidence" value="ECO:0007669"/>
    <property type="project" value="TreeGrafter"/>
</dbReference>
<dbReference type="AlphaFoldDB" id="A0A2U3DBM4"/>
<dbReference type="CDD" id="cd01427">
    <property type="entry name" value="HAD_like"/>
    <property type="match status" value="1"/>
</dbReference>
<dbReference type="OrthoDB" id="2474611at2"/>
<organism evidence="1 2">
    <name type="scientific">Sulfoacidibacillus thermotolerans</name>
    <name type="common">Acidibacillus sulfuroxidans</name>
    <dbReference type="NCBI Taxonomy" id="1765684"/>
    <lineage>
        <taxon>Bacteria</taxon>
        <taxon>Bacillati</taxon>
        <taxon>Bacillota</taxon>
        <taxon>Bacilli</taxon>
        <taxon>Bacillales</taxon>
        <taxon>Alicyclobacillaceae</taxon>
        <taxon>Sulfoacidibacillus</taxon>
    </lineage>
</organism>
<dbReference type="InterPro" id="IPR050155">
    <property type="entry name" value="HAD-like_hydrolase_sf"/>
</dbReference>
<dbReference type="SUPFAM" id="SSF56784">
    <property type="entry name" value="HAD-like"/>
    <property type="match status" value="1"/>
</dbReference>
<keyword evidence="2" id="KW-1185">Reference proteome</keyword>
<gene>
    <name evidence="1" type="ORF">BM613_00915</name>
</gene>
<proteinExistence type="predicted"/>
<dbReference type="InterPro" id="IPR036412">
    <property type="entry name" value="HAD-like_sf"/>
</dbReference>
<comment type="caution">
    <text evidence="1">The sequence shown here is derived from an EMBL/GenBank/DDBJ whole genome shotgun (WGS) entry which is preliminary data.</text>
</comment>
<dbReference type="RefSeq" id="WP_109429284.1">
    <property type="nucleotide sequence ID" value="NZ_MPDK01000002.1"/>
</dbReference>
<dbReference type="Pfam" id="PF00702">
    <property type="entry name" value="Hydrolase"/>
    <property type="match status" value="1"/>
</dbReference>
<sequence>MSKKRLLLFDLDGVLLSEEGYLDTAALTIGSFLPLFFPQWSDRMQQSGTLLSQAQTLRSLVFSHALIQAMRRRALNSNWDKAYVGTVLLGTLAVNRQNTVNLANDLLALFESIPGSGQEFLYHIQQMENVLPLQRYAHPLFEEVKMRFQRFYLGDATAKEPSLQMGMVAQERLLCDRSTLYQLFQSLHSKFFTFGIGTGRPRHEALSPLAQHELLTFFDPLRICTSDEVFAYEKALGVAPYSRAKPHPYTYASIAFDFPIEQVYVIGDSPADWLAAHAAGFHFIGIGSKASFHAVAPLEDVKVVQSVAEITSLFV</sequence>
<dbReference type="GO" id="GO:0008967">
    <property type="term" value="F:phosphoglycolate phosphatase activity"/>
    <property type="evidence" value="ECO:0007669"/>
    <property type="project" value="TreeGrafter"/>
</dbReference>
<dbReference type="PANTHER" id="PTHR43434:SF1">
    <property type="entry name" value="PHOSPHOGLYCOLATE PHOSPHATASE"/>
    <property type="match status" value="1"/>
</dbReference>
<reference evidence="1 2" key="1">
    <citation type="submission" date="2016-11" db="EMBL/GenBank/DDBJ databases">
        <title>Comparative genomics of Acidibacillus ferroxidans species.</title>
        <authorList>
            <person name="Oliveira G."/>
            <person name="Nunes G."/>
            <person name="Oliveira R."/>
            <person name="Araujo F."/>
            <person name="Salim A."/>
            <person name="Scholte L."/>
            <person name="Morais D."/>
            <person name="Nancucheo I."/>
            <person name="Johnson D.B."/>
            <person name="Grail B."/>
            <person name="Bittencourt J."/>
            <person name="Valadares R."/>
        </authorList>
    </citation>
    <scope>NUCLEOTIDE SEQUENCE [LARGE SCALE GENOMIC DNA]</scope>
    <source>
        <strain evidence="1 2">Y002</strain>
    </source>
</reference>